<evidence type="ECO:0000313" key="9">
    <source>
        <dbReference type="Proteomes" id="UP000324705"/>
    </source>
</evidence>
<evidence type="ECO:0000256" key="1">
    <source>
        <dbReference type="ARBA" id="ARBA00023015"/>
    </source>
</evidence>
<keyword evidence="6" id="KW-1133">Transmembrane helix</keyword>
<dbReference type="Pfam" id="PF02365">
    <property type="entry name" value="NAM"/>
    <property type="match status" value="1"/>
</dbReference>
<keyword evidence="9" id="KW-1185">Reference proteome</keyword>
<keyword evidence="1" id="KW-0805">Transcription regulation</keyword>
<dbReference type="AlphaFoldDB" id="A0A9R0YBT6"/>
<gene>
    <name evidence="8" type="ORF">TRITD_6Av1G223280</name>
</gene>
<name>A0A9R0YBT6_TRITD</name>
<dbReference type="GO" id="GO:0003677">
    <property type="term" value="F:DNA binding"/>
    <property type="evidence" value="ECO:0007669"/>
    <property type="project" value="UniProtKB-KW"/>
</dbReference>
<keyword evidence="6" id="KW-0812">Transmembrane</keyword>
<dbReference type="InterPro" id="IPR003441">
    <property type="entry name" value="NAC-dom"/>
</dbReference>
<reference evidence="8 9" key="1">
    <citation type="submission" date="2017-09" db="EMBL/GenBank/DDBJ databases">
        <authorList>
            <consortium name="International Durum Wheat Genome Sequencing Consortium (IDWGSC)"/>
            <person name="Milanesi L."/>
        </authorList>
    </citation>
    <scope>NUCLEOTIDE SEQUENCE [LARGE SCALE GENOMIC DNA]</scope>
    <source>
        <strain evidence="9">cv. Svevo</strain>
    </source>
</reference>
<dbReference type="Proteomes" id="UP000324705">
    <property type="component" value="Chromosome 6A"/>
</dbReference>
<proteinExistence type="predicted"/>
<feature type="domain" description="NAC" evidence="7">
    <location>
        <begin position="13"/>
        <end position="167"/>
    </location>
</feature>
<feature type="region of interest" description="Disordered" evidence="5">
    <location>
        <begin position="84"/>
        <end position="105"/>
    </location>
</feature>
<dbReference type="PROSITE" id="PS51005">
    <property type="entry name" value="NAC"/>
    <property type="match status" value="1"/>
</dbReference>
<dbReference type="SUPFAM" id="SSF101941">
    <property type="entry name" value="NAC domain"/>
    <property type="match status" value="1"/>
</dbReference>
<feature type="transmembrane region" description="Helical" evidence="6">
    <location>
        <begin position="637"/>
        <end position="658"/>
    </location>
</feature>
<dbReference type="GO" id="GO:0006355">
    <property type="term" value="P:regulation of DNA-templated transcription"/>
    <property type="evidence" value="ECO:0007669"/>
    <property type="project" value="InterPro"/>
</dbReference>
<sequence length="660" mass="72431">MAGSPPPAEEVPMAPGFRFHPTDEELVSYYLRRRVLGRRLRIDAIAEVDLYRLEPWDLPPLSRIRSRDAQWYFFARLDRKVAGAGAGGRGGPGNRTNRATPRGYWKTTGKDREVFHRGRAVGMKKTLVFHAGRAPKGDRTNWVMHEYRLLDNDGPQDMHVVCRIFQKVGSGPQNGAQYGAPYMEEEWENEDDAIENTPTSGTSTEMLAITDTASAESNVEDEHIFSGINERVQTPEVLIPQEIAPLQAIAPPQAQDFNGTGMVSYADGDVPLDEILQEPVSDVSADNTGEPEEQSPLDDHFSLADLSGCPNQDDGYVRQAGPIMFSDPSNGDQAYYPMRTYGNRNHAYRALSAEEFSDTGNGTNAYSGQQQACPSDEQNLYSGLQQACPSDEQNLYLPTNGLPFPQQMDDNAPFYEASSDHKWENGKDDYVNVDDISLFEDDDIMALLNASDNDFSLDLLGPVDGSNSQLPAASNFDQKLLVFTGTSVFTYGATSLQDEAKAQYGASSSGSRENLYPDTMVPDVPMDDNAGKRYFTNMLGSYPAPPAMASEFPPTTGKSIAALSGPSQIRVTAGIVQLGDHSFTGNEGSWPLQKNGVFNLLLSFTVENNVSTKSITFDDEPAATRVNTVPMVLRGGLYLFFVSAMILMLSFKVGSCIYSR</sequence>
<dbReference type="InterPro" id="IPR036093">
    <property type="entry name" value="NAC_dom_sf"/>
</dbReference>
<evidence type="ECO:0000256" key="6">
    <source>
        <dbReference type="SAM" id="Phobius"/>
    </source>
</evidence>
<evidence type="ECO:0000256" key="3">
    <source>
        <dbReference type="ARBA" id="ARBA00023163"/>
    </source>
</evidence>
<evidence type="ECO:0000256" key="5">
    <source>
        <dbReference type="SAM" id="MobiDB-lite"/>
    </source>
</evidence>
<organism evidence="8 9">
    <name type="scientific">Triticum turgidum subsp. durum</name>
    <name type="common">Durum wheat</name>
    <name type="synonym">Triticum durum</name>
    <dbReference type="NCBI Taxonomy" id="4567"/>
    <lineage>
        <taxon>Eukaryota</taxon>
        <taxon>Viridiplantae</taxon>
        <taxon>Streptophyta</taxon>
        <taxon>Embryophyta</taxon>
        <taxon>Tracheophyta</taxon>
        <taxon>Spermatophyta</taxon>
        <taxon>Magnoliopsida</taxon>
        <taxon>Liliopsida</taxon>
        <taxon>Poales</taxon>
        <taxon>Poaceae</taxon>
        <taxon>BOP clade</taxon>
        <taxon>Pooideae</taxon>
        <taxon>Triticodae</taxon>
        <taxon>Triticeae</taxon>
        <taxon>Triticinae</taxon>
        <taxon>Triticum</taxon>
    </lineage>
</organism>
<dbReference type="PANTHER" id="PTHR31744:SF210">
    <property type="entry name" value="NAC DOMAIN-CONTAINING PROTEIN 86-LIKE"/>
    <property type="match status" value="1"/>
</dbReference>
<keyword evidence="4" id="KW-0539">Nucleus</keyword>
<feature type="compositionally biased region" description="Gly residues" evidence="5">
    <location>
        <begin position="84"/>
        <end position="93"/>
    </location>
</feature>
<evidence type="ECO:0000313" key="8">
    <source>
        <dbReference type="EMBL" id="VAI51849.1"/>
    </source>
</evidence>
<protein>
    <recommendedName>
        <fullName evidence="7">NAC domain-containing protein</fullName>
    </recommendedName>
</protein>
<dbReference type="Gramene" id="TRITD6Av1G223280.4">
    <property type="protein sequence ID" value="TRITD6Av1G223280.4"/>
    <property type="gene ID" value="TRITD6Av1G223280"/>
</dbReference>
<accession>A0A9R0YBT6</accession>
<evidence type="ECO:0000256" key="4">
    <source>
        <dbReference type="ARBA" id="ARBA00023242"/>
    </source>
</evidence>
<dbReference type="PANTHER" id="PTHR31744">
    <property type="entry name" value="PROTEIN CUP-SHAPED COTYLEDON 2-RELATED"/>
    <property type="match status" value="1"/>
</dbReference>
<dbReference type="EMBL" id="LT934121">
    <property type="protein sequence ID" value="VAI51849.1"/>
    <property type="molecule type" value="Genomic_DNA"/>
</dbReference>
<dbReference type="Gene3D" id="2.170.150.80">
    <property type="entry name" value="NAC domain"/>
    <property type="match status" value="1"/>
</dbReference>
<keyword evidence="2" id="KW-0238">DNA-binding</keyword>
<keyword evidence="6" id="KW-0472">Membrane</keyword>
<keyword evidence="3" id="KW-0804">Transcription</keyword>
<evidence type="ECO:0000259" key="7">
    <source>
        <dbReference type="PROSITE" id="PS51005"/>
    </source>
</evidence>
<evidence type="ECO:0000256" key="2">
    <source>
        <dbReference type="ARBA" id="ARBA00023125"/>
    </source>
</evidence>